<dbReference type="EMBL" id="CAJNOR010001103">
    <property type="protein sequence ID" value="CAF1075399.1"/>
    <property type="molecule type" value="Genomic_DNA"/>
</dbReference>
<evidence type="ECO:0000313" key="3">
    <source>
        <dbReference type="EMBL" id="CAF1075399.1"/>
    </source>
</evidence>
<dbReference type="AlphaFoldDB" id="A0A814MED5"/>
<dbReference type="Proteomes" id="UP000663828">
    <property type="component" value="Unassembled WGS sequence"/>
</dbReference>
<feature type="compositionally biased region" description="Basic and acidic residues" evidence="1">
    <location>
        <begin position="807"/>
        <end position="816"/>
    </location>
</feature>
<name>A0A814MED5_ADIRI</name>
<evidence type="ECO:0000256" key="1">
    <source>
        <dbReference type="SAM" id="MobiDB-lite"/>
    </source>
</evidence>
<keyword evidence="4" id="KW-1185">Reference proteome</keyword>
<sequence length="1143" mass="130423">METSPLPPTEEIEQQEVIDTQPIAQITHVDIRFSIALAVPAGSPSSHNESSVPTNSPSKNKRTPETTKIQGYYRVEYSLIPGTPNVAFDIVVFRAAAKIYPDGQKAYVIPIWQDDNDNVWIVWSHIHKLELNLEQLLALLEQKILVKIWEGRDFCTVRTKLDRPRIGRLPANSTNEDDENSPKNIVQSMAQNYADKWIARPLLYKLQRKLPIQVAPPTPFLQKKIYEMDDTRPAAPVSPEVLLETSMESLSGEPKTALDETIARASPSPQHGILKKGVEKAESKSVERVTHKKGPKSNKQNEERKLNGIAQITIPSNLIFAGYKTITYRLPDDSSLPQTIQDCFASIKIEDPQSLHTALAKEFNPLTITICHVENMPSTPISYAELKQRCEPVYCSYQLFNQPVHQTSRKSQARHIHWPDTHVYLTNLIDESLLNQFRNSPILNIELHDRDECEQTRRRVGSVFGSENTDENIGRVSGGPKYHKSKDELNWHPYGCVRLDLTELWLGQTSLEFYTPVVPCHAPETHSGRASNGTHSVLNENLTIQQGDFLSSGTQMKIVVRLAKPLVPQIEHRLLDDRQLPTTIVAPFTRIVFIFSYDNTTFLTALQTCIRVLNAKALGFDHQPIQAQVTTLSTYKLTDIQQEDKNLNIITGFHLFDDEQHIFILEGRKEEAIDLLYETVPKLKGQNVEILYDSSIHFNKRLYVKFGIDITHIRLSRTLNNIVSQPLIYVRDSLAKETFKALKKLHELVLVHKLNSSARHRLFPTMEMITSLNKDFGVPLTENEIKLFSSDDRLPPSLSRPTSSQHQIEEVHRETEYNQSTYTEPVEGQTMRSRSDIQRPQINFVARNMEHIRLASLKNKEDRPIDDTLLFTTTGQVYPYSSQRLNSTENALEQMRTYLKQTHHSASCSFNPDYPSLTYSPYSNEETTMDFHHKLRLPFDFDLIKSKEALTDKSIPNWIDTAGYRSSRQCNVHPKLPDFARLDELSKPPHEWYQQSVHDSQSPIIIREPCKWIHRKSDFDRWTQAPPLIRSISAHWQSEHELSRTASLPSPSAAAAVVADSRMHFLRRSTQTEMINEGRLSASQLDRLTGILKDKPIKKGLLLPKSYTRQDGCQSAPLVSSNPSNHCMSSQTRNLLPVFIDLC</sequence>
<feature type="compositionally biased region" description="Basic and acidic residues" evidence="1">
    <location>
        <begin position="276"/>
        <end position="289"/>
    </location>
</feature>
<feature type="region of interest" description="Disordered" evidence="1">
    <location>
        <begin position="42"/>
        <end position="65"/>
    </location>
</feature>
<feature type="region of interest" description="Disordered" evidence="1">
    <location>
        <begin position="267"/>
        <end position="303"/>
    </location>
</feature>
<protein>
    <recommendedName>
        <fullName evidence="2">DUF4550 domain-containing protein</fullName>
    </recommendedName>
</protein>
<dbReference type="Pfam" id="PF15084">
    <property type="entry name" value="DUF4550"/>
    <property type="match status" value="1"/>
</dbReference>
<dbReference type="PANTHER" id="PTHR33667:SF7">
    <property type="entry name" value="RIKEN CDNA 1810020O05 GENE"/>
    <property type="match status" value="1"/>
</dbReference>
<feature type="region of interest" description="Disordered" evidence="1">
    <location>
        <begin position="791"/>
        <end position="817"/>
    </location>
</feature>
<evidence type="ECO:0000313" key="4">
    <source>
        <dbReference type="Proteomes" id="UP000663828"/>
    </source>
</evidence>
<accession>A0A814MED5</accession>
<evidence type="ECO:0000259" key="2">
    <source>
        <dbReference type="Pfam" id="PF15084"/>
    </source>
</evidence>
<reference evidence="3" key="1">
    <citation type="submission" date="2021-02" db="EMBL/GenBank/DDBJ databases">
        <authorList>
            <person name="Nowell W R."/>
        </authorList>
    </citation>
    <scope>NUCLEOTIDE SEQUENCE</scope>
</reference>
<dbReference type="PANTHER" id="PTHR33667">
    <property type="entry name" value="SI:DKEY-57N24.6"/>
    <property type="match status" value="1"/>
</dbReference>
<gene>
    <name evidence="3" type="ORF">XAT740_LOCUS17038</name>
</gene>
<feature type="domain" description="DUF4550" evidence="2">
    <location>
        <begin position="72"/>
        <end position="165"/>
    </location>
</feature>
<feature type="compositionally biased region" description="Polar residues" evidence="1">
    <location>
        <begin position="43"/>
        <end position="58"/>
    </location>
</feature>
<organism evidence="3 4">
    <name type="scientific">Adineta ricciae</name>
    <name type="common">Rotifer</name>
    <dbReference type="NCBI Taxonomy" id="249248"/>
    <lineage>
        <taxon>Eukaryota</taxon>
        <taxon>Metazoa</taxon>
        <taxon>Spiralia</taxon>
        <taxon>Gnathifera</taxon>
        <taxon>Rotifera</taxon>
        <taxon>Eurotatoria</taxon>
        <taxon>Bdelloidea</taxon>
        <taxon>Adinetida</taxon>
        <taxon>Adinetidae</taxon>
        <taxon>Adineta</taxon>
    </lineage>
</organism>
<comment type="caution">
    <text evidence="3">The sequence shown here is derived from an EMBL/GenBank/DDBJ whole genome shotgun (WGS) entry which is preliminary data.</text>
</comment>
<feature type="compositionally biased region" description="Low complexity" evidence="1">
    <location>
        <begin position="795"/>
        <end position="804"/>
    </location>
</feature>
<dbReference type="InterPro" id="IPR027876">
    <property type="entry name" value="DUF4550"/>
</dbReference>
<proteinExistence type="predicted"/>